<feature type="domain" description="Peptidase M24" evidence="8">
    <location>
        <begin position="12"/>
        <end position="238"/>
    </location>
</feature>
<feature type="binding site" evidence="6">
    <location>
        <position position="106"/>
    </location>
    <ligand>
        <name>a divalent metal cation</name>
        <dbReference type="ChEBI" id="CHEBI:60240"/>
        <label>1</label>
    </ligand>
</feature>
<evidence type="ECO:0000256" key="7">
    <source>
        <dbReference type="RuleBase" id="RU003653"/>
    </source>
</evidence>
<evidence type="ECO:0000313" key="9">
    <source>
        <dbReference type="EMBL" id="OHA64673.1"/>
    </source>
</evidence>
<keyword evidence="2 6" id="KW-0031">Aminopeptidase</keyword>
<dbReference type="GO" id="GO:0005829">
    <property type="term" value="C:cytosol"/>
    <property type="evidence" value="ECO:0007669"/>
    <property type="project" value="TreeGrafter"/>
</dbReference>
<dbReference type="EC" id="3.4.11.18" evidence="6 7"/>
<organism evidence="9 10">
    <name type="scientific">Candidatus Wildermuthbacteria bacterium RIFCSPHIGHO2_01_FULL_48_27b</name>
    <dbReference type="NCBI Taxonomy" id="1802447"/>
    <lineage>
        <taxon>Bacteria</taxon>
        <taxon>Candidatus Wildermuthiibacteriota</taxon>
    </lineage>
</organism>
<dbReference type="PANTHER" id="PTHR43330">
    <property type="entry name" value="METHIONINE AMINOPEPTIDASE"/>
    <property type="match status" value="1"/>
</dbReference>
<dbReference type="NCBIfam" id="TIGR00500">
    <property type="entry name" value="met_pdase_I"/>
    <property type="match status" value="1"/>
</dbReference>
<comment type="similarity">
    <text evidence="6">Belongs to the peptidase M24A family. Methionine aminopeptidase type 1 subfamily.</text>
</comment>
<feature type="binding site" evidence="6">
    <location>
        <position position="106"/>
    </location>
    <ligand>
        <name>a divalent metal cation</name>
        <dbReference type="ChEBI" id="CHEBI:60240"/>
        <label>2</label>
        <note>catalytic</note>
    </ligand>
</feature>
<evidence type="ECO:0000313" key="10">
    <source>
        <dbReference type="Proteomes" id="UP000178170"/>
    </source>
</evidence>
<dbReference type="EMBL" id="MHTS01000009">
    <property type="protein sequence ID" value="OHA64673.1"/>
    <property type="molecule type" value="Genomic_DNA"/>
</dbReference>
<gene>
    <name evidence="6" type="primary">map</name>
    <name evidence="9" type="ORF">A2843_00110</name>
</gene>
<feature type="binding site" evidence="6">
    <location>
        <position position="233"/>
    </location>
    <ligand>
        <name>a divalent metal cation</name>
        <dbReference type="ChEBI" id="CHEBI:60240"/>
        <label>2</label>
        <note>catalytic</note>
    </ligand>
</feature>
<dbReference type="GO" id="GO:0046872">
    <property type="term" value="F:metal ion binding"/>
    <property type="evidence" value="ECO:0007669"/>
    <property type="project" value="UniProtKB-UniRule"/>
</dbReference>
<evidence type="ECO:0000256" key="1">
    <source>
        <dbReference type="ARBA" id="ARBA00002521"/>
    </source>
</evidence>
<accession>A0A1G2QVZ4</accession>
<dbReference type="PRINTS" id="PR00599">
    <property type="entry name" value="MAPEPTIDASE"/>
</dbReference>
<comment type="function">
    <text evidence="1 6">Removes the N-terminal methionine from nascent proteins. The N-terminal methionine is often cleaved when the second residue in the primary sequence is small and uncharged (Met-Ala-, Cys, Gly, Pro, Ser, Thr, or Val). Requires deformylation of the N(alpha)-formylated initiator methionine before it can be hydrolyzed.</text>
</comment>
<comment type="caution">
    <text evidence="9">The sequence shown here is derived from an EMBL/GenBank/DDBJ whole genome shotgun (WGS) entry which is preliminary data.</text>
</comment>
<feature type="binding site" evidence="6">
    <location>
        <position position="202"/>
    </location>
    <ligand>
        <name>a divalent metal cation</name>
        <dbReference type="ChEBI" id="CHEBI:60240"/>
        <label>2</label>
        <note>catalytic</note>
    </ligand>
</feature>
<comment type="cofactor">
    <cofactor evidence="6">
        <name>Co(2+)</name>
        <dbReference type="ChEBI" id="CHEBI:48828"/>
    </cofactor>
    <cofactor evidence="6">
        <name>Zn(2+)</name>
        <dbReference type="ChEBI" id="CHEBI:29105"/>
    </cofactor>
    <cofactor evidence="6">
        <name>Mn(2+)</name>
        <dbReference type="ChEBI" id="CHEBI:29035"/>
    </cofactor>
    <cofactor evidence="6">
        <name>Fe(2+)</name>
        <dbReference type="ChEBI" id="CHEBI:29033"/>
    </cofactor>
    <text evidence="6">Binds 2 divalent metal cations per subunit. Has a high-affinity and a low affinity metal-binding site. The true nature of the physiological cofactor is under debate. The enzyme is active with cobalt, zinc, manganese or divalent iron ions. Most likely, methionine aminopeptidases function as mononuclear Fe(2+)-metalloproteases under physiological conditions, and the catalytically relevant metal-binding site has been assigned to the histidine-containing high-affinity site.</text>
</comment>
<evidence type="ECO:0000259" key="8">
    <source>
        <dbReference type="Pfam" id="PF00557"/>
    </source>
</evidence>
<reference evidence="9 10" key="1">
    <citation type="journal article" date="2016" name="Nat. Commun.">
        <title>Thousands of microbial genomes shed light on interconnected biogeochemical processes in an aquifer system.</title>
        <authorList>
            <person name="Anantharaman K."/>
            <person name="Brown C.T."/>
            <person name="Hug L.A."/>
            <person name="Sharon I."/>
            <person name="Castelle C.J."/>
            <person name="Probst A.J."/>
            <person name="Thomas B.C."/>
            <person name="Singh A."/>
            <person name="Wilkins M.J."/>
            <person name="Karaoz U."/>
            <person name="Brodie E.L."/>
            <person name="Williams K.H."/>
            <person name="Hubbard S.S."/>
            <person name="Banfield J.F."/>
        </authorList>
    </citation>
    <scope>NUCLEOTIDE SEQUENCE [LARGE SCALE GENOMIC DNA]</scope>
</reference>
<evidence type="ECO:0000256" key="4">
    <source>
        <dbReference type="ARBA" id="ARBA00022723"/>
    </source>
</evidence>
<dbReference type="CDD" id="cd01086">
    <property type="entry name" value="MetAP1"/>
    <property type="match status" value="1"/>
</dbReference>
<feature type="binding site" evidence="6">
    <location>
        <position position="169"/>
    </location>
    <ligand>
        <name>a divalent metal cation</name>
        <dbReference type="ChEBI" id="CHEBI:60240"/>
        <label>2</label>
        <note>catalytic</note>
    </ligand>
</feature>
<dbReference type="Pfam" id="PF00557">
    <property type="entry name" value="Peptidase_M24"/>
    <property type="match status" value="1"/>
</dbReference>
<dbReference type="GO" id="GO:0004239">
    <property type="term" value="F:initiator methionyl aminopeptidase activity"/>
    <property type="evidence" value="ECO:0007669"/>
    <property type="project" value="UniProtKB-UniRule"/>
</dbReference>
<dbReference type="GO" id="GO:0006508">
    <property type="term" value="P:proteolysis"/>
    <property type="evidence" value="ECO:0007669"/>
    <property type="project" value="UniProtKB-KW"/>
</dbReference>
<feature type="binding site" evidence="6">
    <location>
        <position position="95"/>
    </location>
    <ligand>
        <name>a divalent metal cation</name>
        <dbReference type="ChEBI" id="CHEBI:60240"/>
        <label>1</label>
    </ligand>
</feature>
<feature type="binding site" evidence="6">
    <location>
        <position position="77"/>
    </location>
    <ligand>
        <name>substrate</name>
    </ligand>
</feature>
<dbReference type="SUPFAM" id="SSF55920">
    <property type="entry name" value="Creatinase/aminopeptidase"/>
    <property type="match status" value="1"/>
</dbReference>
<keyword evidence="4 6" id="KW-0479">Metal-binding</keyword>
<feature type="binding site" evidence="6">
    <location>
        <position position="176"/>
    </location>
    <ligand>
        <name>substrate</name>
    </ligand>
</feature>
<dbReference type="GO" id="GO:0070006">
    <property type="term" value="F:metalloaminopeptidase activity"/>
    <property type="evidence" value="ECO:0007669"/>
    <property type="project" value="UniProtKB-UniRule"/>
</dbReference>
<evidence type="ECO:0000256" key="3">
    <source>
        <dbReference type="ARBA" id="ARBA00022670"/>
    </source>
</evidence>
<protein>
    <recommendedName>
        <fullName evidence="6 7">Methionine aminopeptidase</fullName>
        <shortName evidence="6">MAP</shortName>
        <shortName evidence="6">MetAP</shortName>
        <ecNumber evidence="6 7">3.4.11.18</ecNumber>
    </recommendedName>
    <alternativeName>
        <fullName evidence="6">Peptidase M</fullName>
    </alternativeName>
</protein>
<dbReference type="Gene3D" id="3.90.230.10">
    <property type="entry name" value="Creatinase/methionine aminopeptidase superfamily"/>
    <property type="match status" value="1"/>
</dbReference>
<dbReference type="Proteomes" id="UP000178170">
    <property type="component" value="Unassembled WGS sequence"/>
</dbReference>
<dbReference type="PANTHER" id="PTHR43330:SF27">
    <property type="entry name" value="METHIONINE AMINOPEPTIDASE"/>
    <property type="match status" value="1"/>
</dbReference>
<evidence type="ECO:0000256" key="6">
    <source>
        <dbReference type="HAMAP-Rule" id="MF_01974"/>
    </source>
</evidence>
<dbReference type="InterPro" id="IPR036005">
    <property type="entry name" value="Creatinase/aminopeptidase-like"/>
</dbReference>
<dbReference type="InterPro" id="IPR001714">
    <property type="entry name" value="Pept_M24_MAP"/>
</dbReference>
<dbReference type="HAMAP" id="MF_01974">
    <property type="entry name" value="MetAP_1"/>
    <property type="match status" value="1"/>
</dbReference>
<comment type="subunit">
    <text evidence="6">Monomer.</text>
</comment>
<evidence type="ECO:0000256" key="5">
    <source>
        <dbReference type="ARBA" id="ARBA00022801"/>
    </source>
</evidence>
<keyword evidence="3 6" id="KW-0645">Protease</keyword>
<proteinExistence type="inferred from homology"/>
<dbReference type="InterPro" id="IPR002467">
    <property type="entry name" value="Pept_M24A_MAP1"/>
</dbReference>
<dbReference type="InterPro" id="IPR000994">
    <property type="entry name" value="Pept_M24"/>
</dbReference>
<feature type="binding site" evidence="6">
    <location>
        <position position="233"/>
    </location>
    <ligand>
        <name>a divalent metal cation</name>
        <dbReference type="ChEBI" id="CHEBI:60240"/>
        <label>1</label>
    </ligand>
</feature>
<evidence type="ECO:0000256" key="2">
    <source>
        <dbReference type="ARBA" id="ARBA00022438"/>
    </source>
</evidence>
<keyword evidence="5 6" id="KW-0378">Hydrolase</keyword>
<dbReference type="AlphaFoldDB" id="A0A1G2QVZ4"/>
<sequence length="249" mass="27199">MIPIKTPQEIAIMRKGGRILAGIMDELIAQAQPGASTAQLDKIAEGKILKAGAKPAFKNYQGFPATLCASVNEEVVHAIPSPEKILKEGDIITLDLGLIYKGYYSDMARTVPVGEIEKETARLVRVTREALEFGIKKTRAGVTVGDVGNTIQRFVEERGYGVVRELCGHGIGKELHEEPQVLNYGSRHTGVELKEGMVICIEPMVTMGDWNVKRARDGQTYITRDGSLSAHFEDTIAIIKNGAEVLTRP</sequence>
<name>A0A1G2QVZ4_9BACT</name>
<comment type="catalytic activity">
    <reaction evidence="6 7">
        <text>Release of N-terminal amino acids, preferentially methionine, from peptides and arylamides.</text>
        <dbReference type="EC" id="3.4.11.18"/>
    </reaction>
</comment>